<keyword evidence="2" id="KW-0472">Membrane</keyword>
<evidence type="ECO:0000313" key="3">
    <source>
        <dbReference type="EMBL" id="KAK3672732.1"/>
    </source>
</evidence>
<organism evidence="3 4">
    <name type="scientific">Recurvomyces mirabilis</name>
    <dbReference type="NCBI Taxonomy" id="574656"/>
    <lineage>
        <taxon>Eukaryota</taxon>
        <taxon>Fungi</taxon>
        <taxon>Dikarya</taxon>
        <taxon>Ascomycota</taxon>
        <taxon>Pezizomycotina</taxon>
        <taxon>Dothideomycetes</taxon>
        <taxon>Dothideomycetidae</taxon>
        <taxon>Mycosphaerellales</taxon>
        <taxon>Teratosphaeriaceae</taxon>
        <taxon>Recurvomyces</taxon>
    </lineage>
</organism>
<dbReference type="AlphaFoldDB" id="A0AAE0TSF6"/>
<feature type="region of interest" description="Disordered" evidence="1">
    <location>
        <begin position="206"/>
        <end position="229"/>
    </location>
</feature>
<comment type="caution">
    <text evidence="3">The sequence shown here is derived from an EMBL/GenBank/DDBJ whole genome shotgun (WGS) entry which is preliminary data.</text>
</comment>
<proteinExistence type="predicted"/>
<feature type="region of interest" description="Disordered" evidence="1">
    <location>
        <begin position="918"/>
        <end position="977"/>
    </location>
</feature>
<keyword evidence="2" id="KW-0812">Transmembrane</keyword>
<dbReference type="EMBL" id="JAUTXT010000030">
    <property type="protein sequence ID" value="KAK3672732.1"/>
    <property type="molecule type" value="Genomic_DNA"/>
</dbReference>
<feature type="compositionally biased region" description="Low complexity" evidence="1">
    <location>
        <begin position="102"/>
        <end position="126"/>
    </location>
</feature>
<reference evidence="3" key="1">
    <citation type="submission" date="2023-07" db="EMBL/GenBank/DDBJ databases">
        <title>Black Yeasts Isolated from many extreme environments.</title>
        <authorList>
            <person name="Coleine C."/>
            <person name="Stajich J.E."/>
            <person name="Selbmann L."/>
        </authorList>
    </citation>
    <scope>NUCLEOTIDE SEQUENCE</scope>
    <source>
        <strain evidence="3">CCFEE 5485</strain>
    </source>
</reference>
<feature type="compositionally biased region" description="Polar residues" evidence="1">
    <location>
        <begin position="927"/>
        <end position="957"/>
    </location>
</feature>
<feature type="compositionally biased region" description="Polar residues" evidence="1">
    <location>
        <begin position="369"/>
        <end position="395"/>
    </location>
</feature>
<keyword evidence="4" id="KW-1185">Reference proteome</keyword>
<evidence type="ECO:0000313" key="4">
    <source>
        <dbReference type="Proteomes" id="UP001274830"/>
    </source>
</evidence>
<accession>A0AAE0TSF6</accession>
<protein>
    <submittedName>
        <fullName evidence="3">Uncharacterized protein</fullName>
    </submittedName>
</protein>
<feature type="region of interest" description="Disordered" evidence="1">
    <location>
        <begin position="350"/>
        <end position="401"/>
    </location>
</feature>
<feature type="region of interest" description="Disordered" evidence="1">
    <location>
        <begin position="883"/>
        <end position="902"/>
    </location>
</feature>
<feature type="transmembrane region" description="Helical" evidence="2">
    <location>
        <begin position="1153"/>
        <end position="1179"/>
    </location>
</feature>
<evidence type="ECO:0000256" key="1">
    <source>
        <dbReference type="SAM" id="MobiDB-lite"/>
    </source>
</evidence>
<gene>
    <name evidence="3" type="ORF">LTR78_007318</name>
</gene>
<name>A0AAE0TSF6_9PEZI</name>
<evidence type="ECO:0000256" key="2">
    <source>
        <dbReference type="SAM" id="Phobius"/>
    </source>
</evidence>
<sequence>MSSEDMPLLEEHPPINVTTQQLPRNYSKPFLTPSPPIAPAEALYQFERGQSPPSVWPIPVEVYRPLRRKPSSSHLSSAGTIQGGVSERPLAPFSAEKGLQNLLPPFTPSHFPSPSSPSLASTITTLQSTPSQSPAAYQADLDEELREEASQPLFTKRKFPSFTQAKRLPRRASGEWYVYAAVIEGNAEAIHQEAVKKRARSVRLAGVDSEESDASAHSASGEEKDTTTQSTFTLSNFKFPAPSGKAWADTFGHLHEPTPPTSPATLHYKGASFELVNPRASLLLGKQDIETPAEIDGLLDDYFCASEMPYNHVTGELSSPVLDTSEDGSRRTRTLFTDASSARRTIMRIPSLPADRYSPPAQDSPLAGRSTSQPVSQHDSIGTFQQQGTGPQNHFQPAPLNPSSYREDTRYRFPADTQDQVATGFDDDRNDRANISHRTSVFSDPFDLESSEETIELGRNNLDEMITTQDREDSLNTLYTIERDSELMTSEDGDEVQARLNSQNQDTTLDDFFGAYEYTNPDVGHGGLYEDRSPPYGDTGPYSASSEGFDDSAPFLDDVASPAPCRPLSHGPAGYAELNDQTGLRPRTHTHGISIEPRGPPPMTPPQAPALSPQARLPYQADCTEIPSTSQEYGPTSQLLRLTPTSQGPAQPSHFYPNGGTMIDGNGPRSETKYVTAEQRNVPPSDSAMGCADPSIPAVWSNTDLRRRGQASAPHLRVPAAVAVRLSTRFSLDDEGDWEDVSVEVRPGDIQDAHRESIISVANVSDASTVSDLIVPPMAPTRERSTLPTTIQRAATKLQRGNLKPRELLTLPGETIHDRRVHRAMQVLRTIYEEKGALPSSTSTGCSPADKELTKRLERELVALRREDETVIREAVDALTLEMNRERPATSHHKGKGRYDPNISFDHIIRKLSLDRMSLHGSEQRSRASSTRSLPGTQSSAQSGGLSYSPSQGTFITVNEGDVDTPPMPPLPANISHWSPLGSASPVIPSRGEYGTICKMRTQADQDMEMDELTITGRRLPAVSSQTGLRPMHLGNSHQDSTATIVTPDHRLTDAELMQRAPAWTMTPPVSLPGRTALDLGPRDGPRARLLDAENAGSEGLIAEQKKISRRCFALVQYCPISAFLFGIRYLDKYAENLSAGRVKEMRRNDKEWALYVAAPLGCIVYALIGVVTAMVVILTRVT</sequence>
<feature type="compositionally biased region" description="Pro residues" evidence="1">
    <location>
        <begin position="598"/>
        <end position="608"/>
    </location>
</feature>
<feature type="region of interest" description="Disordered" evidence="1">
    <location>
        <begin position="67"/>
        <end position="138"/>
    </location>
</feature>
<dbReference type="Proteomes" id="UP001274830">
    <property type="component" value="Unassembled WGS sequence"/>
</dbReference>
<feature type="region of interest" description="Disordered" evidence="1">
    <location>
        <begin position="1"/>
        <end position="32"/>
    </location>
</feature>
<feature type="region of interest" description="Disordered" evidence="1">
    <location>
        <begin position="587"/>
        <end position="612"/>
    </location>
</feature>
<keyword evidence="2" id="KW-1133">Transmembrane helix</keyword>